<dbReference type="InterPro" id="IPR004875">
    <property type="entry name" value="DDE_SF_endonuclease_dom"/>
</dbReference>
<dbReference type="Proteomes" id="UP000887540">
    <property type="component" value="Unplaced"/>
</dbReference>
<dbReference type="InterPro" id="IPR050863">
    <property type="entry name" value="CenT-Element_Derived"/>
</dbReference>
<organism evidence="3 4">
    <name type="scientific">Acrobeloides nanus</name>
    <dbReference type="NCBI Taxonomy" id="290746"/>
    <lineage>
        <taxon>Eukaryota</taxon>
        <taxon>Metazoa</taxon>
        <taxon>Ecdysozoa</taxon>
        <taxon>Nematoda</taxon>
        <taxon>Chromadorea</taxon>
        <taxon>Rhabditida</taxon>
        <taxon>Tylenchina</taxon>
        <taxon>Cephalobomorpha</taxon>
        <taxon>Cephaloboidea</taxon>
        <taxon>Cephalobidae</taxon>
        <taxon>Acrobeloides</taxon>
    </lineage>
</organism>
<name>A0A914DVE0_9BILA</name>
<evidence type="ECO:0000313" key="4">
    <source>
        <dbReference type="WBParaSite" id="ACRNAN_scaffold4329.g25519.t1"/>
    </source>
</evidence>
<dbReference type="GO" id="GO:0003677">
    <property type="term" value="F:DNA binding"/>
    <property type="evidence" value="ECO:0007669"/>
    <property type="project" value="TreeGrafter"/>
</dbReference>
<feature type="region of interest" description="Disordered" evidence="1">
    <location>
        <begin position="230"/>
        <end position="271"/>
    </location>
</feature>
<dbReference type="AlphaFoldDB" id="A0A914DVE0"/>
<feature type="compositionally biased region" description="Acidic residues" evidence="1">
    <location>
        <begin position="230"/>
        <end position="246"/>
    </location>
</feature>
<dbReference type="PANTHER" id="PTHR19303">
    <property type="entry name" value="TRANSPOSON"/>
    <property type="match status" value="1"/>
</dbReference>
<reference evidence="4" key="1">
    <citation type="submission" date="2022-11" db="UniProtKB">
        <authorList>
            <consortium name="WormBaseParasite"/>
        </authorList>
    </citation>
    <scope>IDENTIFICATION</scope>
</reference>
<evidence type="ECO:0000313" key="3">
    <source>
        <dbReference type="Proteomes" id="UP000887540"/>
    </source>
</evidence>
<proteinExistence type="predicted"/>
<dbReference type="WBParaSite" id="ACRNAN_scaffold4329.g25519.t1">
    <property type="protein sequence ID" value="ACRNAN_scaffold4329.g25519.t1"/>
    <property type="gene ID" value="ACRNAN_scaffold4329.g25519"/>
</dbReference>
<dbReference type="Pfam" id="PF03184">
    <property type="entry name" value="DDE_1"/>
    <property type="match status" value="1"/>
</dbReference>
<protein>
    <submittedName>
        <fullName evidence="4">DDE-1 domain-containing protein</fullName>
    </submittedName>
</protein>
<evidence type="ECO:0000259" key="2">
    <source>
        <dbReference type="Pfam" id="PF03184"/>
    </source>
</evidence>
<keyword evidence="3" id="KW-1185">Reference proteome</keyword>
<evidence type="ECO:0000256" key="1">
    <source>
        <dbReference type="SAM" id="MobiDB-lite"/>
    </source>
</evidence>
<dbReference type="PANTHER" id="PTHR19303:SF73">
    <property type="entry name" value="PROTEIN PDC2"/>
    <property type="match status" value="1"/>
</dbReference>
<dbReference type="GO" id="GO:0005634">
    <property type="term" value="C:nucleus"/>
    <property type="evidence" value="ECO:0007669"/>
    <property type="project" value="TreeGrafter"/>
</dbReference>
<accession>A0A914DVE0</accession>
<sequence>MGGNGGLITYGALDTKNSCANMTGSEKRPLLVIGKYKSPHCFKHRGKPPVEYDANANAWMNSKIFDAWLKKWNEELAQDDRHILLYVDNSCPHKSTLKLSHIELKLLPANTTARSQPLDQGIIRNIKFHYKRILLNKIVNALDNNQEFQLNLFKALRLLKIAWNKVKQTTIQHCFHHAGFVDNDRGLSEEADEDEQEMEEIIGLWQQLVIRDRTDGTELDEYMDFDGEMELSESEEMEPNEQEEMEPIAVGPSEMTRRKPATILKINRHNK</sequence>
<feature type="domain" description="DDE-1" evidence="2">
    <location>
        <begin position="19"/>
        <end position="175"/>
    </location>
</feature>